<feature type="transmembrane region" description="Helical" evidence="7">
    <location>
        <begin position="119"/>
        <end position="143"/>
    </location>
</feature>
<dbReference type="InterPro" id="IPR020846">
    <property type="entry name" value="MFS_dom"/>
</dbReference>
<keyword evidence="4 7" id="KW-0812">Transmembrane</keyword>
<accession>A0A540WZG7</accession>
<dbReference type="FunFam" id="1.20.1720.10:FF:000004">
    <property type="entry name" value="EmrB/QacA family drug resistance transporter"/>
    <property type="match status" value="1"/>
</dbReference>
<evidence type="ECO:0000256" key="5">
    <source>
        <dbReference type="ARBA" id="ARBA00022989"/>
    </source>
</evidence>
<evidence type="ECO:0000256" key="4">
    <source>
        <dbReference type="ARBA" id="ARBA00022692"/>
    </source>
</evidence>
<reference evidence="9 10" key="1">
    <citation type="submission" date="2019-06" db="EMBL/GenBank/DDBJ databases">
        <authorList>
            <person name="Livingstone P."/>
            <person name="Whitworth D."/>
        </authorList>
    </citation>
    <scope>NUCLEOTIDE SEQUENCE [LARGE SCALE GENOMIC DNA]</scope>
    <source>
        <strain evidence="9 10">AM401</strain>
    </source>
</reference>
<dbReference type="PANTHER" id="PTHR23501:SF197">
    <property type="entry name" value="COMD"/>
    <property type="match status" value="1"/>
</dbReference>
<keyword evidence="5 7" id="KW-1133">Transmembrane helix</keyword>
<dbReference type="PROSITE" id="PS50850">
    <property type="entry name" value="MFS"/>
    <property type="match status" value="1"/>
</dbReference>
<keyword evidence="3" id="KW-1003">Cell membrane</keyword>
<feature type="transmembrane region" description="Helical" evidence="7">
    <location>
        <begin position="63"/>
        <end position="82"/>
    </location>
</feature>
<feature type="transmembrane region" description="Helical" evidence="7">
    <location>
        <begin position="329"/>
        <end position="346"/>
    </location>
</feature>
<dbReference type="RefSeq" id="WP_141643960.1">
    <property type="nucleotide sequence ID" value="NZ_VIFM01000071.1"/>
</dbReference>
<dbReference type="Pfam" id="PF07690">
    <property type="entry name" value="MFS_1"/>
    <property type="match status" value="1"/>
</dbReference>
<feature type="transmembrane region" description="Helical" evidence="7">
    <location>
        <begin position="358"/>
        <end position="379"/>
    </location>
</feature>
<proteinExistence type="predicted"/>
<evidence type="ECO:0000256" key="1">
    <source>
        <dbReference type="ARBA" id="ARBA00004651"/>
    </source>
</evidence>
<feature type="transmembrane region" description="Helical" evidence="7">
    <location>
        <begin position="547"/>
        <end position="567"/>
    </location>
</feature>
<evidence type="ECO:0000256" key="2">
    <source>
        <dbReference type="ARBA" id="ARBA00022448"/>
    </source>
</evidence>
<evidence type="ECO:0000259" key="8">
    <source>
        <dbReference type="PROSITE" id="PS50850"/>
    </source>
</evidence>
<feature type="transmembrane region" description="Helical" evidence="7">
    <location>
        <begin position="292"/>
        <end position="317"/>
    </location>
</feature>
<dbReference type="NCBIfam" id="TIGR00711">
    <property type="entry name" value="efflux_EmrB"/>
    <property type="match status" value="1"/>
</dbReference>
<dbReference type="Gene3D" id="1.20.1250.20">
    <property type="entry name" value="MFS general substrate transporter like domains"/>
    <property type="match status" value="1"/>
</dbReference>
<protein>
    <submittedName>
        <fullName evidence="9">DHA2 family efflux MFS transporter permease subunit</fullName>
    </submittedName>
</protein>
<comment type="subcellular location">
    <subcellularLocation>
        <location evidence="1">Cell membrane</location>
        <topology evidence="1">Multi-pass membrane protein</topology>
    </subcellularLocation>
</comment>
<feature type="transmembrane region" description="Helical" evidence="7">
    <location>
        <begin position="391"/>
        <end position="409"/>
    </location>
</feature>
<dbReference type="InterPro" id="IPR011701">
    <property type="entry name" value="MFS"/>
</dbReference>
<evidence type="ECO:0000256" key="6">
    <source>
        <dbReference type="ARBA" id="ARBA00023136"/>
    </source>
</evidence>
<dbReference type="PANTHER" id="PTHR23501">
    <property type="entry name" value="MAJOR FACILITATOR SUPERFAMILY"/>
    <property type="match status" value="1"/>
</dbReference>
<dbReference type="GO" id="GO:0022857">
    <property type="term" value="F:transmembrane transporter activity"/>
    <property type="evidence" value="ECO:0007669"/>
    <property type="project" value="InterPro"/>
</dbReference>
<feature type="transmembrane region" description="Helical" evidence="7">
    <location>
        <begin position="220"/>
        <end position="237"/>
    </location>
</feature>
<dbReference type="InterPro" id="IPR036259">
    <property type="entry name" value="MFS_trans_sf"/>
</dbReference>
<dbReference type="OrthoDB" id="9807274at2"/>
<feature type="transmembrane region" description="Helical" evidence="7">
    <location>
        <begin position="249"/>
        <end position="271"/>
    </location>
</feature>
<feature type="transmembrane region" description="Helical" evidence="7">
    <location>
        <begin position="180"/>
        <end position="200"/>
    </location>
</feature>
<comment type="caution">
    <text evidence="9">The sequence shown here is derived from an EMBL/GenBank/DDBJ whole genome shotgun (WGS) entry which is preliminary data.</text>
</comment>
<dbReference type="GO" id="GO:0005886">
    <property type="term" value="C:plasma membrane"/>
    <property type="evidence" value="ECO:0007669"/>
    <property type="project" value="UniProtKB-SubCell"/>
</dbReference>
<keyword evidence="6 7" id="KW-0472">Membrane</keyword>
<evidence type="ECO:0000313" key="9">
    <source>
        <dbReference type="EMBL" id="TQF14350.1"/>
    </source>
</evidence>
<dbReference type="Gene3D" id="1.20.1720.10">
    <property type="entry name" value="Multidrug resistance protein D"/>
    <property type="match status" value="1"/>
</dbReference>
<feature type="domain" description="Major facilitator superfamily (MFS) profile" evidence="8">
    <location>
        <begin position="28"/>
        <end position="570"/>
    </location>
</feature>
<dbReference type="InterPro" id="IPR004638">
    <property type="entry name" value="EmrB-like"/>
</dbReference>
<dbReference type="AlphaFoldDB" id="A0A540WZG7"/>
<gene>
    <name evidence="9" type="ORF">FJV41_19175</name>
</gene>
<feature type="transmembrane region" description="Helical" evidence="7">
    <location>
        <begin position="94"/>
        <end position="113"/>
    </location>
</feature>
<dbReference type="CDD" id="cd17502">
    <property type="entry name" value="MFS_Azr1_MDR_like"/>
    <property type="match status" value="1"/>
</dbReference>
<sequence length="581" mass="60940">MAPSAAPTSPDAAPAAFPAFTRAQKVFTMLGALLGLLLAALDQTIVATAGPAIQADLGISPALYPWLTTSYLVASTMMVPVWGKLSDLLGRRAVLAAGIVVFLLGSFLCGVSRSTVSLVLFRAVQGLGSAALFTGALSVVADLFPPRERGKYQGLFGAMFGLSSVVGPLAGGFITDRLGWHWVFFINLPVGTVALALVLLRMPKLRPEGVSRGKLDVTGAVLLALAVVPLLLALSLGRGSDQVAHGGGWAWGSWQVLGMFALAAVGTALFIREERRAREPLLDLKLFRQRTFGLGNAAVFIIGAVFLSGVVFLPLFMVNVVGLSATHSGLTLTPLTLGVVAGNVLSGQLVSRLGRYKGLMLGSLVLLMVGFTVMGFTLTPDSTQAEVTVKMVLVGVGLGPSIPLYTLAIQNSVSPQQIGVATSAATFFRQLGMTLGVALMGAVFATTLSHELGTRVASATEGLPPKLRAELVSEVPGAGGEGGAARTAFHAEEVKQRVRAELEAERQRVKASDSAVAGVDVQEKRALEAVDRTDRALKESFTRAVKAVYRCAILVALLAFLVTLRLPEQPLQRGRVRTPAK</sequence>
<feature type="transmembrane region" description="Helical" evidence="7">
    <location>
        <begin position="155"/>
        <end position="174"/>
    </location>
</feature>
<keyword evidence="2" id="KW-0813">Transport</keyword>
<evidence type="ECO:0000313" key="10">
    <source>
        <dbReference type="Proteomes" id="UP000315369"/>
    </source>
</evidence>
<dbReference type="SUPFAM" id="SSF103473">
    <property type="entry name" value="MFS general substrate transporter"/>
    <property type="match status" value="2"/>
</dbReference>
<name>A0A540WZG7_9BACT</name>
<evidence type="ECO:0000256" key="7">
    <source>
        <dbReference type="SAM" id="Phobius"/>
    </source>
</evidence>
<evidence type="ECO:0000256" key="3">
    <source>
        <dbReference type="ARBA" id="ARBA00022475"/>
    </source>
</evidence>
<keyword evidence="10" id="KW-1185">Reference proteome</keyword>
<dbReference type="EMBL" id="VIFM01000071">
    <property type="protein sequence ID" value="TQF14350.1"/>
    <property type="molecule type" value="Genomic_DNA"/>
</dbReference>
<organism evidence="9 10">
    <name type="scientific">Myxococcus llanfairpwllgwyngyllgogerychwyrndrobwllllantysiliogogogochensis</name>
    <dbReference type="NCBI Taxonomy" id="2590453"/>
    <lineage>
        <taxon>Bacteria</taxon>
        <taxon>Pseudomonadati</taxon>
        <taxon>Myxococcota</taxon>
        <taxon>Myxococcia</taxon>
        <taxon>Myxococcales</taxon>
        <taxon>Cystobacterineae</taxon>
        <taxon>Myxococcaceae</taxon>
        <taxon>Myxococcus</taxon>
    </lineage>
</organism>
<dbReference type="Proteomes" id="UP000315369">
    <property type="component" value="Unassembled WGS sequence"/>
</dbReference>